<feature type="compositionally biased region" description="Low complexity" evidence="2">
    <location>
        <begin position="929"/>
        <end position="939"/>
    </location>
</feature>
<evidence type="ECO:0000256" key="1">
    <source>
        <dbReference type="SAM" id="Coils"/>
    </source>
</evidence>
<feature type="coiled-coil region" evidence="1">
    <location>
        <begin position="2028"/>
        <end position="2055"/>
    </location>
</feature>
<keyword evidence="1" id="KW-0175">Coiled coil</keyword>
<sequence length="2215" mass="242982">MSNSKLSKRNYKRRTDKATQSSSAQIKDAHKAAVLTVGAAGVLVGASLVFNPTAVMAENADQPVKPVKPQELKEQVQQQNVAAATSGSKVKVVDRQSQTEKAAASGSQDNKAAEDRATAPKNDATQADKTINISQQNKDKVPNMYSWGTADNVFSKDGNKLDVTINIAKPEEGKISRVVVFPAINNDLTSKNIKKSIDYDSSDKDAHRNYSGVYAFTNNADGSACLKINENFRDGQIGAATKYAGNRNIAVYVTKMVNGKEQEVLLYRTNVWRAGTLVPPKSAGSIVLKYNEKLTADKLQEQLKEAAANQPTEADNNKTVNEQIVAASTAPKVGVTSKDKKFTNTPDKPEEKLPQSKYAYDQKATDAVNQVQKTETTVAGKQENTYATGTSTVNTNLVTDQGLKSPDIPVTVARYDDRIEKPVVDDPTALTEEQRNEIKQKLARLNKVATDAVQFDDQGNVTIKFQGVEESKLPKLKVSDLVIKRLQEKEIVVPAKDKATVIYNPIGYSQAELERMKDAIYQANKDNPNLHLTSKDQIKLSYVDGNTTVGKNIQGISNGMAENTITVEIKTDKAQVSFTSDVKNEKLTRLVDIRKDYDVSWTKQKMDGRESDEGFEWSEDHKTLIYRYDSSKAISFKSGEVLKLLQATAKKGNDGQPLVQGLRDLKGDEGRTLEREGRNGKPTKSHMHYVLDENDQPTGVLDLGVMGGPYWNGDPAVTNSDKDLGEKEAKVGKYTWDKEAQPIEVAAKDNQVFKARLFVAPYEMSYYTSLYGNPRNTTKAINVIFVPQTKNKKKDLAAAVDKYKLAEDTKKPTNSAYYNADQDKKDAYDQALKHAKEVLERQAVKGNDDDSKLSEQDKADIDNAAIKLQQAEKELNGQATAKADLQKSIDANGKRPEGSNPAVAGTVTAPEYQNVTDGVFLQPDGQPDTAKNNKAQQAKTKYDQALAAAEKINKDPNATQAEVDKAKAELDTAREALKEFSTNKDKLNAALGRLGKVNTGKSETGVADETKADPIYQNATDEEKRAYADALAKAQQLAADPNASQKDVNQTVEALKQAKAALDKRATNKQKLDSGIHQSFDNPEPDNESKRSVFYKNAKTKADNNDQDAQTAIDNYDQALQAAKEQLKNDKATQKQVDEALQKLQDSEKVLHEKYQTNVNDLTKALADNVTNYLNPAYFNAYNKAQKGDEQAKKDFQAYNEAYQKAKALKKKLEQMQQTPAQAPTQEEIDAAKKQLNDTRAIIDKYSTDDKDLQNAVDDDTTVQQTPAYKNVTACSNDNSDPEASEKAKQVLERYENALEHARAVLGNKLEKDIYKSGDKQGQEIPTSNIPDKDGNVLDPHYLDNIQSHAQGEALQADVEAALKELQEATQAFAAYNTDTQKLRDSVNKDDRTKAGVGYKNSVDPNKIFTSGADSGKEDPSTYDQSKALAKKYDEALATAKEVLNKSDATQAEVNAALKALEDARKDVEGNVSSTADLKDLINTNNLDDMKDSPAYRNMAEQSFRKLKADGSGYEPDTEKNAKAKAAKEKFDAAYKQAKKLMAKNEDEQPANRPTQKEINEAWKALNEAAKGLSAFKNEGEFATDTQKLQDLVQKSESNDPATGFQVDPAYLNALYDKSKSQANPAALTAFNDALTAAKNLLDSTGNTCSDTMCSRALPSQKAVDEAFDNLQDAIKTLKEQYKTNTDNLKNEKDYCNDSLPATPEYKNALKDQSPEAQQAVETFNKAKQKADELLNNPNVTQEAVDKQLQALQAARQALEKYQTDVKPLQDEVDDKNGQLKFEDSVPYKNALAQAQTAQGDDAKAKLADYNQKLQAANDLIRKVKEPDANLPADQCPTNEDVQKALTDLQAAKEAIGNAFKTDITVLQKEINDQDDTGAAYVPQFADTVQYKNLLAKTVDGQKHPDLTAYEQALQVANDLIKQQQKPAEGQQGPTQAQVDQALSKLREIKSKIKQNHNTTTVDLQNEVNTDADFQNRPTYRNAAAATDPAGKQAINAYQQKLQAAQNLLDLFNNPQITEDKRPTQQEIDAALQALKQAKTEIDKYQTNVEALAAETAKSSDPAVQPPTAGSFETSVEFKDAKDKKDPASQALVQKYETALANARDILQKYKDPNASAKDKPSQADVDAALKALQEAKSAIVNSYTPPFVAIPASFYAEEIAQQTADGGSLRQVHGELLKGKVAKTGEQAGMFSGLGGLSALLGIGLGAAKRRKRR</sequence>
<accession>A0ABY8C623</accession>
<feature type="compositionally biased region" description="Basic residues" evidence="2">
    <location>
        <begin position="1"/>
        <end position="15"/>
    </location>
</feature>
<dbReference type="RefSeq" id="WP_315572146.1">
    <property type="nucleotide sequence ID" value="NZ_CP118868.1"/>
</dbReference>
<feature type="region of interest" description="Disordered" evidence="2">
    <location>
        <begin position="1"/>
        <end position="27"/>
    </location>
</feature>
<feature type="region of interest" description="Disordered" evidence="2">
    <location>
        <begin position="66"/>
        <end position="134"/>
    </location>
</feature>
<evidence type="ECO:0000313" key="4">
    <source>
        <dbReference type="EMBL" id="WEG36133.1"/>
    </source>
</evidence>
<feature type="coiled-coil region" evidence="1">
    <location>
        <begin position="1285"/>
        <end position="1312"/>
    </location>
</feature>
<dbReference type="Proteomes" id="UP001220478">
    <property type="component" value="Chromosome"/>
</dbReference>
<dbReference type="Gene3D" id="1.20.5.420">
    <property type="entry name" value="Immunoglobulin FC, subunit C"/>
    <property type="match status" value="2"/>
</dbReference>
<dbReference type="Gene3D" id="1.20.120.1850">
    <property type="entry name" value="Ebh helix bundles repeating unit (S and A modules)"/>
    <property type="match status" value="1"/>
</dbReference>
<name>A0ABY8C623_9FIRM</name>
<feature type="coiled-coil region" evidence="1">
    <location>
        <begin position="1661"/>
        <end position="1688"/>
    </location>
</feature>
<keyword evidence="5" id="KW-1185">Reference proteome</keyword>
<feature type="region of interest" description="Disordered" evidence="2">
    <location>
        <begin position="1065"/>
        <end position="1090"/>
    </location>
</feature>
<keyword evidence="3" id="KW-0472">Membrane</keyword>
<feature type="region of interest" description="Disordered" evidence="2">
    <location>
        <begin position="889"/>
        <end position="908"/>
    </location>
</feature>
<feature type="coiled-coil region" evidence="1">
    <location>
        <begin position="1196"/>
        <end position="1249"/>
    </location>
</feature>
<feature type="coiled-coil region" evidence="1">
    <location>
        <begin position="854"/>
        <end position="888"/>
    </location>
</feature>
<proteinExistence type="predicted"/>
<feature type="compositionally biased region" description="Basic and acidic residues" evidence="2">
    <location>
        <begin position="2076"/>
        <end position="2087"/>
    </location>
</feature>
<feature type="region of interest" description="Disordered" evidence="2">
    <location>
        <begin position="335"/>
        <end position="357"/>
    </location>
</feature>
<gene>
    <name evidence="4" type="ORF">PYS61_02905</name>
</gene>
<evidence type="ECO:0000256" key="2">
    <source>
        <dbReference type="SAM" id="MobiDB-lite"/>
    </source>
</evidence>
<dbReference type="Gene3D" id="1.20.1270.70">
    <property type="entry name" value="Designed single chain three-helix bundle"/>
    <property type="match status" value="2"/>
</dbReference>
<keyword evidence="3" id="KW-0812">Transmembrane</keyword>
<feature type="region of interest" description="Disordered" evidence="2">
    <location>
        <begin position="1317"/>
        <end position="1336"/>
    </location>
</feature>
<reference evidence="4 5" key="1">
    <citation type="submission" date="2023-02" db="EMBL/GenBank/DDBJ databases">
        <title>Novel Oscillospiraceae bacterial genomes.</title>
        <authorList>
            <person name="Srinivasan S."/>
            <person name="Austin M.N."/>
            <person name="Fiedler T.L."/>
            <person name="Strenk S.M."/>
            <person name="Agnew K.J."/>
            <person name="Nagana Gowda G.A."/>
            <person name="Raftery D."/>
            <person name="Beamer M.A."/>
            <person name="Achilles S.L."/>
            <person name="Wiesenfeld H.C."/>
            <person name="Fredricks D.N."/>
            <person name="Hillier S.L."/>
        </authorList>
    </citation>
    <scope>NUCLEOTIDE SEQUENCE [LARGE SCALE GENOMIC DNA]</scope>
    <source>
        <strain evidence="4 5">CHIC02 1186E3-8</strain>
    </source>
</reference>
<dbReference type="Gene3D" id="3.10.20.890">
    <property type="match status" value="1"/>
</dbReference>
<dbReference type="SUPFAM" id="SSF46997">
    <property type="entry name" value="Bacterial immunoglobulin/albumin-binding domains"/>
    <property type="match status" value="1"/>
</dbReference>
<dbReference type="NCBIfam" id="TIGR01167">
    <property type="entry name" value="LPXTG_anchor"/>
    <property type="match status" value="1"/>
</dbReference>
<evidence type="ECO:0000256" key="3">
    <source>
        <dbReference type="SAM" id="Phobius"/>
    </source>
</evidence>
<feature type="compositionally biased region" description="Basic and acidic residues" evidence="2">
    <location>
        <begin position="337"/>
        <end position="354"/>
    </location>
</feature>
<feature type="compositionally biased region" description="Polar residues" evidence="2">
    <location>
        <begin position="99"/>
        <end position="110"/>
    </location>
</feature>
<dbReference type="InterPro" id="IPR009063">
    <property type="entry name" value="Ig/albumin-bd_sf"/>
</dbReference>
<feature type="coiled-coil region" evidence="1">
    <location>
        <begin position="1106"/>
        <end position="1140"/>
    </location>
</feature>
<feature type="compositionally biased region" description="Polar residues" evidence="2">
    <location>
        <begin position="75"/>
        <end position="88"/>
    </location>
</feature>
<dbReference type="Pfam" id="PF07554">
    <property type="entry name" value="FIVAR"/>
    <property type="match status" value="8"/>
</dbReference>
<organism evidence="4 5">
    <name type="scientific">Amygdalobacter indicium</name>
    <dbReference type="NCBI Taxonomy" id="3029272"/>
    <lineage>
        <taxon>Bacteria</taxon>
        <taxon>Bacillati</taxon>
        <taxon>Bacillota</taxon>
        <taxon>Clostridia</taxon>
        <taxon>Eubacteriales</taxon>
        <taxon>Oscillospiraceae</taxon>
        <taxon>Amygdalobacter</taxon>
    </lineage>
</organism>
<feature type="coiled-coil region" evidence="1">
    <location>
        <begin position="1717"/>
        <end position="1772"/>
    </location>
</feature>
<feature type="transmembrane region" description="Helical" evidence="3">
    <location>
        <begin position="2189"/>
        <end position="2209"/>
    </location>
</feature>
<feature type="compositionally biased region" description="Basic and acidic residues" evidence="2">
    <location>
        <begin position="1065"/>
        <end position="1074"/>
    </location>
</feature>
<feature type="region of interest" description="Disordered" evidence="2">
    <location>
        <begin position="2056"/>
        <end position="2087"/>
    </location>
</feature>
<feature type="region of interest" description="Disordered" evidence="2">
    <location>
        <begin position="655"/>
        <end position="685"/>
    </location>
</feature>
<keyword evidence="3" id="KW-1133">Transmembrane helix</keyword>
<dbReference type="EMBL" id="CP118868">
    <property type="protein sequence ID" value="WEG36133.1"/>
    <property type="molecule type" value="Genomic_DNA"/>
</dbReference>
<protein>
    <submittedName>
        <fullName evidence="4">LPXTG cell wall anchor domain-containing protein</fullName>
    </submittedName>
</protein>
<feature type="region of interest" description="Disordered" evidence="2">
    <location>
        <begin position="917"/>
        <end position="939"/>
    </location>
</feature>
<dbReference type="Gene3D" id="1.20.1270.90">
    <property type="entry name" value="AF1782-like"/>
    <property type="match status" value="1"/>
</dbReference>
<evidence type="ECO:0000313" key="5">
    <source>
        <dbReference type="Proteomes" id="UP001220478"/>
    </source>
</evidence>
<feature type="compositionally biased region" description="Polar residues" evidence="2">
    <location>
        <begin position="123"/>
        <end position="134"/>
    </location>
</feature>
<feature type="coiled-coil region" evidence="1">
    <location>
        <begin position="1352"/>
        <end position="1379"/>
    </location>
</feature>
<feature type="compositionally biased region" description="Basic and acidic residues" evidence="2">
    <location>
        <begin position="663"/>
        <end position="679"/>
    </location>
</feature>